<gene>
    <name evidence="2" type="ORF">JIN78_07595</name>
</gene>
<comment type="caution">
    <text evidence="2">The sequence shown here is derived from an EMBL/GenBank/DDBJ whole genome shotgun (WGS) entry which is preliminary data.</text>
</comment>
<dbReference type="AlphaFoldDB" id="A0A934RN77"/>
<reference evidence="2" key="1">
    <citation type="submission" date="2021-01" db="EMBL/GenBank/DDBJ databases">
        <title>Modified the classification status of verrucomicrobia.</title>
        <authorList>
            <person name="Feng X."/>
        </authorList>
    </citation>
    <scope>NUCLEOTIDE SEQUENCE</scope>
    <source>
        <strain evidence="2">KCTC 12986</strain>
    </source>
</reference>
<dbReference type="EMBL" id="JAENIO010000015">
    <property type="protein sequence ID" value="MBK1833918.1"/>
    <property type="molecule type" value="Genomic_DNA"/>
</dbReference>
<dbReference type="Pfam" id="PF02698">
    <property type="entry name" value="DUF218"/>
    <property type="match status" value="1"/>
</dbReference>
<evidence type="ECO:0000259" key="1">
    <source>
        <dbReference type="Pfam" id="PF02698"/>
    </source>
</evidence>
<dbReference type="Gene3D" id="3.40.50.620">
    <property type="entry name" value="HUPs"/>
    <property type="match status" value="1"/>
</dbReference>
<dbReference type="CDD" id="cd06259">
    <property type="entry name" value="YdcF-like"/>
    <property type="match status" value="1"/>
</dbReference>
<dbReference type="GO" id="GO:0005886">
    <property type="term" value="C:plasma membrane"/>
    <property type="evidence" value="ECO:0007669"/>
    <property type="project" value="TreeGrafter"/>
</dbReference>
<evidence type="ECO:0000313" key="2">
    <source>
        <dbReference type="EMBL" id="MBK1833918.1"/>
    </source>
</evidence>
<protein>
    <submittedName>
        <fullName evidence="2">YdcF family protein</fullName>
    </submittedName>
</protein>
<accession>A0A934RN77</accession>
<dbReference type="InterPro" id="IPR003848">
    <property type="entry name" value="DUF218"/>
</dbReference>
<dbReference type="Proteomes" id="UP000604083">
    <property type="component" value="Unassembled WGS sequence"/>
</dbReference>
<dbReference type="PANTHER" id="PTHR30336">
    <property type="entry name" value="INNER MEMBRANE PROTEIN, PROBABLE PERMEASE"/>
    <property type="match status" value="1"/>
</dbReference>
<dbReference type="InterPro" id="IPR051599">
    <property type="entry name" value="Cell_Envelope_Assoc"/>
</dbReference>
<dbReference type="PANTHER" id="PTHR30336:SF20">
    <property type="entry name" value="DUF218 DOMAIN-CONTAINING PROTEIN"/>
    <property type="match status" value="1"/>
</dbReference>
<keyword evidence="3" id="KW-1185">Reference proteome</keyword>
<sequence>MLWSAGGLLLWVLFVAVSIWSHGNKDFAQKSDCLIVLGAAVQGEQPSPVFEERIQHGLTLFRADMAPILIFTGGFGPGASHAESEVAASYAQASGIPEDAILTENRSRTTSQNLAQA</sequence>
<proteinExistence type="predicted"/>
<evidence type="ECO:0000313" key="3">
    <source>
        <dbReference type="Proteomes" id="UP000604083"/>
    </source>
</evidence>
<feature type="domain" description="DUF218" evidence="1">
    <location>
        <begin position="32"/>
        <end position="116"/>
    </location>
</feature>
<organism evidence="2 3">
    <name type="scientific">Roseibacillus ishigakijimensis</name>
    <dbReference type="NCBI Taxonomy" id="454146"/>
    <lineage>
        <taxon>Bacteria</taxon>
        <taxon>Pseudomonadati</taxon>
        <taxon>Verrucomicrobiota</taxon>
        <taxon>Verrucomicrobiia</taxon>
        <taxon>Verrucomicrobiales</taxon>
        <taxon>Verrucomicrobiaceae</taxon>
        <taxon>Roseibacillus</taxon>
    </lineage>
</organism>
<name>A0A934RN77_9BACT</name>
<dbReference type="InterPro" id="IPR014729">
    <property type="entry name" value="Rossmann-like_a/b/a_fold"/>
</dbReference>